<reference evidence="1 2" key="1">
    <citation type="journal article" date="2019" name="Int. J. Syst. Evol. Microbiol.">
        <title>The Global Catalogue of Microorganisms (GCM) 10K type strain sequencing project: providing services to taxonomists for standard genome sequencing and annotation.</title>
        <authorList>
            <consortium name="The Broad Institute Genomics Platform"/>
            <consortium name="The Broad Institute Genome Sequencing Center for Infectious Disease"/>
            <person name="Wu L."/>
            <person name="Ma J."/>
        </authorList>
    </citation>
    <scope>NUCLEOTIDE SEQUENCE [LARGE SCALE GENOMIC DNA]</scope>
    <source>
        <strain evidence="1 2">JCM 15395</strain>
    </source>
</reference>
<proteinExistence type="predicted"/>
<dbReference type="InterPro" id="IPR058867">
    <property type="entry name" value="YtzJ"/>
</dbReference>
<protein>
    <submittedName>
        <fullName evidence="1">Uncharacterized protein</fullName>
    </submittedName>
</protein>
<accession>A0ABN1FZ67</accession>
<comment type="caution">
    <text evidence="1">The sequence shown here is derived from an EMBL/GenBank/DDBJ whole genome shotgun (WGS) entry which is preliminary data.</text>
</comment>
<dbReference type="RefSeq" id="WP_343812051.1">
    <property type="nucleotide sequence ID" value="NZ_BAAADS010000012.1"/>
</dbReference>
<name>A0ABN1FZ67_9BACI</name>
<sequence>MHIMNTRRIRDEKIAQLLSGRTAYAETQEMIRLITRSIERNNINVHLDNTTSGCWFIPMDEKKSS</sequence>
<dbReference type="EMBL" id="BAAADS010000012">
    <property type="protein sequence ID" value="GAA0600920.1"/>
    <property type="molecule type" value="Genomic_DNA"/>
</dbReference>
<organism evidence="1 2">
    <name type="scientific">Virgibacillus siamensis</name>
    <dbReference type="NCBI Taxonomy" id="480071"/>
    <lineage>
        <taxon>Bacteria</taxon>
        <taxon>Bacillati</taxon>
        <taxon>Bacillota</taxon>
        <taxon>Bacilli</taxon>
        <taxon>Bacillales</taxon>
        <taxon>Bacillaceae</taxon>
        <taxon>Virgibacillus</taxon>
    </lineage>
</organism>
<dbReference type="Proteomes" id="UP001500866">
    <property type="component" value="Unassembled WGS sequence"/>
</dbReference>
<gene>
    <name evidence="1" type="ORF">GCM10009001_16770</name>
</gene>
<evidence type="ECO:0000313" key="1">
    <source>
        <dbReference type="EMBL" id="GAA0600920.1"/>
    </source>
</evidence>
<keyword evidence="2" id="KW-1185">Reference proteome</keyword>
<evidence type="ECO:0000313" key="2">
    <source>
        <dbReference type="Proteomes" id="UP001500866"/>
    </source>
</evidence>
<dbReference type="Pfam" id="PF26326">
    <property type="entry name" value="YtzJ"/>
    <property type="match status" value="1"/>
</dbReference>